<dbReference type="InterPro" id="IPR015856">
    <property type="entry name" value="ABC_transpr_CbiO/EcfA_su"/>
</dbReference>
<evidence type="ECO:0000256" key="1">
    <source>
        <dbReference type="ARBA" id="ARBA00004202"/>
    </source>
</evidence>
<evidence type="ECO:0000256" key="6">
    <source>
        <dbReference type="ARBA" id="ARBA00022840"/>
    </source>
</evidence>
<reference evidence="12 13" key="1">
    <citation type="submission" date="2019-03" db="EMBL/GenBank/DDBJ databases">
        <title>Genomic Encyclopedia of Type Strains, Phase IV (KMG-IV): sequencing the most valuable type-strain genomes for metagenomic binning, comparative biology and taxonomic classification.</title>
        <authorList>
            <person name="Goeker M."/>
        </authorList>
    </citation>
    <scope>NUCLEOTIDE SEQUENCE [LARGE SCALE GENOMIC DNA]</scope>
    <source>
        <strain evidence="12 13">DSM 13328</strain>
    </source>
</reference>
<dbReference type="InterPro" id="IPR027417">
    <property type="entry name" value="P-loop_NTPase"/>
</dbReference>
<feature type="domain" description="ABC transporter" evidence="11">
    <location>
        <begin position="3"/>
        <end position="238"/>
    </location>
</feature>
<evidence type="ECO:0000256" key="3">
    <source>
        <dbReference type="ARBA" id="ARBA00022448"/>
    </source>
</evidence>
<dbReference type="Gene3D" id="3.40.50.300">
    <property type="entry name" value="P-loop containing nucleotide triphosphate hydrolases"/>
    <property type="match status" value="1"/>
</dbReference>
<dbReference type="OrthoDB" id="18209at2157"/>
<evidence type="ECO:0000256" key="5">
    <source>
        <dbReference type="ARBA" id="ARBA00022741"/>
    </source>
</evidence>
<dbReference type="SMART" id="SM00382">
    <property type="entry name" value="AAA"/>
    <property type="match status" value="1"/>
</dbReference>
<dbReference type="AlphaFoldDB" id="A0A484F6P0"/>
<keyword evidence="3 10" id="KW-0813">Transport</keyword>
<evidence type="ECO:0000313" key="12">
    <source>
        <dbReference type="EMBL" id="TDQ71018.1"/>
    </source>
</evidence>
<dbReference type="PROSITE" id="PS50893">
    <property type="entry name" value="ABC_TRANSPORTER_2"/>
    <property type="match status" value="1"/>
</dbReference>
<dbReference type="PROSITE" id="PS00211">
    <property type="entry name" value="ABC_TRANSPORTER_1"/>
    <property type="match status" value="1"/>
</dbReference>
<proteinExistence type="inferred from homology"/>
<dbReference type="PANTHER" id="PTHR43553:SF24">
    <property type="entry name" value="ENERGY-COUPLING FACTOR TRANSPORTER ATP-BINDING PROTEIN ECFA1"/>
    <property type="match status" value="1"/>
</dbReference>
<comment type="function">
    <text evidence="9">Probably part of an ABC transporter complex. Responsible for energy coupling to the transport system.</text>
</comment>
<dbReference type="RefSeq" id="WP_133516604.1">
    <property type="nucleotide sequence ID" value="NZ_JAHDUW010000001.1"/>
</dbReference>
<dbReference type="GO" id="GO:0043190">
    <property type="term" value="C:ATP-binding cassette (ABC) transporter complex"/>
    <property type="evidence" value="ECO:0007669"/>
    <property type="project" value="TreeGrafter"/>
</dbReference>
<evidence type="ECO:0000313" key="13">
    <source>
        <dbReference type="Proteomes" id="UP000294855"/>
    </source>
</evidence>
<comment type="caution">
    <text evidence="12">The sequence shown here is derived from an EMBL/GenBank/DDBJ whole genome shotgun (WGS) entry which is preliminary data.</text>
</comment>
<dbReference type="PANTHER" id="PTHR43553">
    <property type="entry name" value="HEAVY METAL TRANSPORTER"/>
    <property type="match status" value="1"/>
</dbReference>
<dbReference type="Proteomes" id="UP000294855">
    <property type="component" value="Unassembled WGS sequence"/>
</dbReference>
<keyword evidence="13" id="KW-1185">Reference proteome</keyword>
<protein>
    <recommendedName>
        <fullName evidence="10">ABC transporter ATP-binding protein</fullName>
    </recommendedName>
</protein>
<evidence type="ECO:0000256" key="10">
    <source>
        <dbReference type="RuleBase" id="RU364103"/>
    </source>
</evidence>
<dbReference type="InterPro" id="IPR017871">
    <property type="entry name" value="ABC_transporter-like_CS"/>
</dbReference>
<comment type="subcellular location">
    <subcellularLocation>
        <location evidence="1 10">Cell membrane</location>
        <topology evidence="1 10">Peripheral membrane protein</topology>
    </subcellularLocation>
</comment>
<dbReference type="GO" id="GO:0042626">
    <property type="term" value="F:ATPase-coupled transmembrane transporter activity"/>
    <property type="evidence" value="ECO:0007669"/>
    <property type="project" value="TreeGrafter"/>
</dbReference>
<dbReference type="InterPro" id="IPR005876">
    <property type="entry name" value="Co_trans_ATP-bd"/>
</dbReference>
<comment type="function">
    <text evidence="10">Part of an ABC transporter complex. Responsible for energy coupling to the transport system.</text>
</comment>
<evidence type="ECO:0000256" key="8">
    <source>
        <dbReference type="ARBA" id="ARBA00023136"/>
    </source>
</evidence>
<gene>
    <name evidence="12" type="ORF">C7391_0117</name>
</gene>
<organism evidence="12 13">
    <name type="scientific">Methanimicrococcus blatticola</name>
    <dbReference type="NCBI Taxonomy" id="91560"/>
    <lineage>
        <taxon>Archaea</taxon>
        <taxon>Methanobacteriati</taxon>
        <taxon>Methanobacteriota</taxon>
        <taxon>Stenosarchaea group</taxon>
        <taxon>Methanomicrobia</taxon>
        <taxon>Methanosarcinales</taxon>
        <taxon>Methanosarcinaceae</taxon>
        <taxon>Methanimicrococcus</taxon>
    </lineage>
</organism>
<dbReference type="SUPFAM" id="SSF52540">
    <property type="entry name" value="P-loop containing nucleoside triphosphate hydrolases"/>
    <property type="match status" value="1"/>
</dbReference>
<evidence type="ECO:0000256" key="7">
    <source>
        <dbReference type="ARBA" id="ARBA00022967"/>
    </source>
</evidence>
<keyword evidence="5 10" id="KW-0547">Nucleotide-binding</keyword>
<dbReference type="InterPro" id="IPR003439">
    <property type="entry name" value="ABC_transporter-like_ATP-bd"/>
</dbReference>
<keyword evidence="8 10" id="KW-0472">Membrane</keyword>
<accession>A0A484F6P0</accession>
<evidence type="ECO:0000256" key="9">
    <source>
        <dbReference type="ARBA" id="ARBA00025157"/>
    </source>
</evidence>
<dbReference type="GO" id="GO:0006824">
    <property type="term" value="P:cobalt ion transport"/>
    <property type="evidence" value="ECO:0007669"/>
    <property type="project" value="InterPro"/>
</dbReference>
<dbReference type="FunFam" id="3.40.50.300:FF:000224">
    <property type="entry name" value="Energy-coupling factor transporter ATP-binding protein EcfA"/>
    <property type="match status" value="1"/>
</dbReference>
<evidence type="ECO:0000259" key="11">
    <source>
        <dbReference type="PROSITE" id="PS50893"/>
    </source>
</evidence>
<dbReference type="GO" id="GO:0016887">
    <property type="term" value="F:ATP hydrolysis activity"/>
    <property type="evidence" value="ECO:0007669"/>
    <property type="project" value="InterPro"/>
</dbReference>
<comment type="similarity">
    <text evidence="2 10">Belongs to the ABC transporter superfamily.</text>
</comment>
<name>A0A484F6P0_9EURY</name>
<dbReference type="GO" id="GO:0005524">
    <property type="term" value="F:ATP binding"/>
    <property type="evidence" value="ECO:0007669"/>
    <property type="project" value="UniProtKB-UniRule"/>
</dbReference>
<keyword evidence="7" id="KW-1278">Translocase</keyword>
<dbReference type="InterPro" id="IPR050095">
    <property type="entry name" value="ECF_ABC_transporter_ATP-bd"/>
</dbReference>
<dbReference type="Pfam" id="PF00005">
    <property type="entry name" value="ABC_tran"/>
    <property type="match status" value="1"/>
</dbReference>
<dbReference type="EMBL" id="SNYS01000005">
    <property type="protein sequence ID" value="TDQ71018.1"/>
    <property type="molecule type" value="Genomic_DNA"/>
</dbReference>
<sequence length="454" mass="49940">MILETKNLEFSYPDGTKAVDDISITIPQGKKVSFVGKNGSGKSTLFLLLNGTLKPKKGKVLFGGKEVDYSSSGLRELRKKVGIVFQNSDDQLFAPTVYQDIAFGPLNLGYSKEEIDRVVNQMLDHFGLQALKDKPPHHLSGGQKKRVAIAGVLAMDPDIIILDEPLSNLDPVGADEILDILNELNDLGKTIIISTHDVDLAYKWSDYVLLLSSGKLVNEGTSGYVFSNDEEVRNSALKSPFILDVYRELEKRWLATGNAQPKDIPELVQLLHSVDLMRVDISPEVAVGECVNLGVLFGDYTKEGLYEAVNSRVLFKSDDGTAVVELKRRVLKPGAIHVYNMDEFDKAEFDKIVDEYDINFIGAMGKKSKDIAENNGIDVVCNSGVIDKSILNAITGSRCLILTSSGMVSHTAKRIREYIQNSGIRLIFSPVGKGALDINEENTQDQTDGLIEVE</sequence>
<evidence type="ECO:0000256" key="4">
    <source>
        <dbReference type="ARBA" id="ARBA00022475"/>
    </source>
</evidence>
<dbReference type="NCBIfam" id="TIGR01166">
    <property type="entry name" value="cbiO"/>
    <property type="match status" value="1"/>
</dbReference>
<keyword evidence="6 10" id="KW-0067">ATP-binding</keyword>
<keyword evidence="4 10" id="KW-1003">Cell membrane</keyword>
<dbReference type="CDD" id="cd03225">
    <property type="entry name" value="ABC_cobalt_CbiO_domain1"/>
    <property type="match status" value="1"/>
</dbReference>
<dbReference type="InterPro" id="IPR003593">
    <property type="entry name" value="AAA+_ATPase"/>
</dbReference>
<evidence type="ECO:0000256" key="2">
    <source>
        <dbReference type="ARBA" id="ARBA00005417"/>
    </source>
</evidence>